<feature type="coiled-coil region" evidence="1">
    <location>
        <begin position="24"/>
        <end position="65"/>
    </location>
</feature>
<comment type="caution">
    <text evidence="2">The sequence shown here is derived from an EMBL/GenBank/DDBJ whole genome shotgun (WGS) entry which is preliminary data.</text>
</comment>
<gene>
    <name evidence="2" type="ORF">R1flu_025708</name>
</gene>
<dbReference type="AlphaFoldDB" id="A0ABD1XYI4"/>
<evidence type="ECO:0000313" key="2">
    <source>
        <dbReference type="EMBL" id="KAL2614016.1"/>
    </source>
</evidence>
<reference evidence="2 3" key="1">
    <citation type="submission" date="2024-09" db="EMBL/GenBank/DDBJ databases">
        <title>Chromosome-scale assembly of Riccia fluitans.</title>
        <authorList>
            <person name="Paukszto L."/>
            <person name="Sawicki J."/>
            <person name="Karawczyk K."/>
            <person name="Piernik-Szablinska J."/>
            <person name="Szczecinska M."/>
            <person name="Mazdziarz M."/>
        </authorList>
    </citation>
    <scope>NUCLEOTIDE SEQUENCE [LARGE SCALE GENOMIC DNA]</scope>
    <source>
        <strain evidence="2">Rf_01</strain>
        <tissue evidence="2">Aerial parts of the thallus</tissue>
    </source>
</reference>
<keyword evidence="3" id="KW-1185">Reference proteome</keyword>
<proteinExistence type="predicted"/>
<organism evidence="2 3">
    <name type="scientific">Riccia fluitans</name>
    <dbReference type="NCBI Taxonomy" id="41844"/>
    <lineage>
        <taxon>Eukaryota</taxon>
        <taxon>Viridiplantae</taxon>
        <taxon>Streptophyta</taxon>
        <taxon>Embryophyta</taxon>
        <taxon>Marchantiophyta</taxon>
        <taxon>Marchantiopsida</taxon>
        <taxon>Marchantiidae</taxon>
        <taxon>Marchantiales</taxon>
        <taxon>Ricciaceae</taxon>
        <taxon>Riccia</taxon>
    </lineage>
</organism>
<name>A0ABD1XYI4_9MARC</name>
<dbReference type="Proteomes" id="UP001605036">
    <property type="component" value="Unassembled WGS sequence"/>
</dbReference>
<evidence type="ECO:0000256" key="1">
    <source>
        <dbReference type="SAM" id="Coils"/>
    </source>
</evidence>
<accession>A0ABD1XYI4</accession>
<keyword evidence="1" id="KW-0175">Coiled coil</keyword>
<dbReference type="EMBL" id="JBHFFA010000007">
    <property type="protein sequence ID" value="KAL2614016.1"/>
    <property type="molecule type" value="Genomic_DNA"/>
</dbReference>
<protein>
    <submittedName>
        <fullName evidence="2">Uncharacterized protein</fullName>
    </submittedName>
</protein>
<evidence type="ECO:0000313" key="3">
    <source>
        <dbReference type="Proteomes" id="UP001605036"/>
    </source>
</evidence>
<sequence>MHQEQEISARLEVEQLHENRKVLLADQAKEKKQYEAELAAASTRHKELENIVKELKGDLIVAEAREKNSKRELNKVLEVRSTVIEDLKVFINLFCIMTVNRLQANLDYVTSDDNSTKLVERARSLQKQLDASRKFQVVKDITIADLEQELERRKSDQSLEEQLTFISIPTVLG</sequence>